<sequence length="381" mass="41764">MSKPLAIGLIILFIGIIAIGIVLLASQNGPGNVQAPEPNNQGSSFPQSQTQNPPPTSSGILPSERDLIKITNGAISGFTPATAGVRFIEKTTGHVFDSSADGQTQIKISNTTIPQSIDALWSENENYAILRYRENEEIKTVLSQFGNSKTDGVILPTDILSFSYAPERLRVFYTVPGDNDIIGIAASTDNTAQTQVVRLPDTNFVVEWYSPREISFLTPPSAFAAGFLYRYNIDVGSFEKLLGNIPGLDIAWSKNKRRILFSQSNAGTGKSNLFVFNLQTGTVEDLGTEGLAQKCVWEDDIVVYCGIPTTMSRGSYPDDWFSGSVTLNDRIWWINTSSFEKTIVKTLPDIDVAEIRISDAADHLFLTNKKDGTLWSVHLNE</sequence>
<organism evidence="3 4">
    <name type="scientific">Candidatus Niyogibacteria bacterium CG10_big_fil_rev_8_21_14_0_10_46_36</name>
    <dbReference type="NCBI Taxonomy" id="1974726"/>
    <lineage>
        <taxon>Bacteria</taxon>
        <taxon>Candidatus Niyogiibacteriota</taxon>
    </lineage>
</organism>
<protein>
    <recommendedName>
        <fullName evidence="5">WD40 repeat domain-containing protein</fullName>
    </recommendedName>
</protein>
<evidence type="ECO:0008006" key="5">
    <source>
        <dbReference type="Google" id="ProtNLM"/>
    </source>
</evidence>
<feature type="region of interest" description="Disordered" evidence="1">
    <location>
        <begin position="33"/>
        <end position="61"/>
    </location>
</feature>
<keyword evidence="2" id="KW-0472">Membrane</keyword>
<accession>A0A2H0TDF1</accession>
<keyword evidence="2" id="KW-0812">Transmembrane</keyword>
<evidence type="ECO:0000256" key="1">
    <source>
        <dbReference type="SAM" id="MobiDB-lite"/>
    </source>
</evidence>
<proteinExistence type="predicted"/>
<gene>
    <name evidence="3" type="ORF">COU47_02435</name>
</gene>
<evidence type="ECO:0000313" key="4">
    <source>
        <dbReference type="Proteomes" id="UP000231503"/>
    </source>
</evidence>
<name>A0A2H0TDF1_9BACT</name>
<evidence type="ECO:0000313" key="3">
    <source>
        <dbReference type="EMBL" id="PIR69590.1"/>
    </source>
</evidence>
<comment type="caution">
    <text evidence="3">The sequence shown here is derived from an EMBL/GenBank/DDBJ whole genome shotgun (WGS) entry which is preliminary data.</text>
</comment>
<evidence type="ECO:0000256" key="2">
    <source>
        <dbReference type="SAM" id="Phobius"/>
    </source>
</evidence>
<keyword evidence="2" id="KW-1133">Transmembrane helix</keyword>
<dbReference type="Gene3D" id="2.120.10.30">
    <property type="entry name" value="TolB, C-terminal domain"/>
    <property type="match status" value="1"/>
</dbReference>
<dbReference type="InterPro" id="IPR011042">
    <property type="entry name" value="6-blade_b-propeller_TolB-like"/>
</dbReference>
<feature type="compositionally biased region" description="Polar residues" evidence="1">
    <location>
        <begin position="33"/>
        <end position="42"/>
    </location>
</feature>
<dbReference type="AlphaFoldDB" id="A0A2H0TDF1"/>
<dbReference type="Proteomes" id="UP000231503">
    <property type="component" value="Unassembled WGS sequence"/>
</dbReference>
<dbReference type="SUPFAM" id="SSF82171">
    <property type="entry name" value="DPP6 N-terminal domain-like"/>
    <property type="match status" value="1"/>
</dbReference>
<dbReference type="EMBL" id="PFCO01000005">
    <property type="protein sequence ID" value="PIR69590.1"/>
    <property type="molecule type" value="Genomic_DNA"/>
</dbReference>
<reference evidence="4" key="1">
    <citation type="submission" date="2017-09" db="EMBL/GenBank/DDBJ databases">
        <title>Depth-based differentiation of microbial function through sediment-hosted aquifers and enrichment of novel symbionts in the deep terrestrial subsurface.</title>
        <authorList>
            <person name="Probst A.J."/>
            <person name="Ladd B."/>
            <person name="Jarett J.K."/>
            <person name="Geller-Mcgrath D.E."/>
            <person name="Sieber C.M.K."/>
            <person name="Emerson J.B."/>
            <person name="Anantharaman K."/>
            <person name="Thomas B.C."/>
            <person name="Malmstrom R."/>
            <person name="Stieglmeier M."/>
            <person name="Klingl A."/>
            <person name="Woyke T."/>
            <person name="Ryan C.M."/>
            <person name="Banfield J.F."/>
        </authorList>
    </citation>
    <scope>NUCLEOTIDE SEQUENCE [LARGE SCALE GENOMIC DNA]</scope>
</reference>
<feature type="transmembrane region" description="Helical" evidence="2">
    <location>
        <begin position="6"/>
        <end position="25"/>
    </location>
</feature>